<dbReference type="InterPro" id="IPR008949">
    <property type="entry name" value="Isoprenoid_synthase_dom_sf"/>
</dbReference>
<proteinExistence type="inferred from homology"/>
<dbReference type="EC" id="4.2.3.-" evidence="6"/>
<evidence type="ECO:0000256" key="2">
    <source>
        <dbReference type="ARBA" id="ARBA00006333"/>
    </source>
</evidence>
<dbReference type="Gene3D" id="1.10.600.10">
    <property type="entry name" value="Farnesyl Diphosphate Synthase"/>
    <property type="match status" value="1"/>
</dbReference>
<dbReference type="GeneID" id="19198345"/>
<dbReference type="AlphaFoldDB" id="A0A5M3MW72"/>
<comment type="caution">
    <text evidence="7">The sequence shown here is derived from an EMBL/GenBank/DDBJ whole genome shotgun (WGS) entry which is preliminary data.</text>
</comment>
<dbReference type="OMA" id="IVEMVIC"/>
<evidence type="ECO:0000256" key="4">
    <source>
        <dbReference type="ARBA" id="ARBA00022842"/>
    </source>
</evidence>
<dbReference type="SFLD" id="SFLDG01020">
    <property type="entry name" value="Terpene_Cyclase_Like_2"/>
    <property type="match status" value="1"/>
</dbReference>
<evidence type="ECO:0000256" key="3">
    <source>
        <dbReference type="ARBA" id="ARBA00022723"/>
    </source>
</evidence>
<dbReference type="PANTHER" id="PTHR35201:SF4">
    <property type="entry name" value="BETA-PINACENE SYNTHASE-RELATED"/>
    <property type="match status" value="1"/>
</dbReference>
<evidence type="ECO:0000313" key="8">
    <source>
        <dbReference type="Proteomes" id="UP000053558"/>
    </source>
</evidence>
<dbReference type="GO" id="GO:0008299">
    <property type="term" value="P:isoprenoid biosynthetic process"/>
    <property type="evidence" value="ECO:0007669"/>
    <property type="project" value="UniProtKB-ARBA"/>
</dbReference>
<dbReference type="EMBL" id="JH711576">
    <property type="protein sequence ID" value="EIW83393.1"/>
    <property type="molecule type" value="Genomic_DNA"/>
</dbReference>
<evidence type="ECO:0000256" key="1">
    <source>
        <dbReference type="ARBA" id="ARBA00001946"/>
    </source>
</evidence>
<dbReference type="SFLD" id="SFLDS00005">
    <property type="entry name" value="Isoprenoid_Synthase_Type_I"/>
    <property type="match status" value="1"/>
</dbReference>
<sequence>MTSWPWKTKVNPYANAVRQRCAEWCSSFPMMAKAYKKLDPNQLLVVSLFSLVIVLVDDSTDVEDAAAAQQTATLVRDALQHPHQARPFGEAPIGEIVRRFWQLAIQTTHVDVQSAFLTHFDAFLESVVAQAGFRDHDSQLSIDAYLTIRRDTVGVMPFFPFLRPSADDRATENVWNSPIIAELTGYIVDMYIYDNDTISYAREHALGDIGHNIITLLMRDLNIDLGSAVSWAVMQHAVAQRAFIEGIARLPSWDADVDRQVRDYLDGLGHWAKAYHTWAFEVERYFGDRGKEVKATGLVRLRRS</sequence>
<organism evidence="7 8">
    <name type="scientific">Coniophora puteana (strain RWD-64-598)</name>
    <name type="common">Brown rot fungus</name>
    <dbReference type="NCBI Taxonomy" id="741705"/>
    <lineage>
        <taxon>Eukaryota</taxon>
        <taxon>Fungi</taxon>
        <taxon>Dikarya</taxon>
        <taxon>Basidiomycota</taxon>
        <taxon>Agaricomycotina</taxon>
        <taxon>Agaricomycetes</taxon>
        <taxon>Agaricomycetidae</taxon>
        <taxon>Boletales</taxon>
        <taxon>Coniophorineae</taxon>
        <taxon>Coniophoraceae</taxon>
        <taxon>Coniophora</taxon>
    </lineage>
</organism>
<comment type="similarity">
    <text evidence="2 6">Belongs to the terpene synthase family.</text>
</comment>
<dbReference type="InterPro" id="IPR034686">
    <property type="entry name" value="Terpene_cyclase-like_2"/>
</dbReference>
<dbReference type="KEGG" id="cput:CONPUDRAFT_102165"/>
<evidence type="ECO:0000313" key="7">
    <source>
        <dbReference type="EMBL" id="EIW83393.1"/>
    </source>
</evidence>
<dbReference type="PANTHER" id="PTHR35201">
    <property type="entry name" value="TERPENE SYNTHASE"/>
    <property type="match status" value="1"/>
</dbReference>
<dbReference type="SUPFAM" id="SSF48576">
    <property type="entry name" value="Terpenoid synthases"/>
    <property type="match status" value="1"/>
</dbReference>
<dbReference type="Proteomes" id="UP000053558">
    <property type="component" value="Unassembled WGS sequence"/>
</dbReference>
<reference evidence="8" key="1">
    <citation type="journal article" date="2012" name="Science">
        <title>The Paleozoic origin of enzymatic lignin decomposition reconstructed from 31 fungal genomes.</title>
        <authorList>
            <person name="Floudas D."/>
            <person name="Binder M."/>
            <person name="Riley R."/>
            <person name="Barry K."/>
            <person name="Blanchette R.A."/>
            <person name="Henrissat B."/>
            <person name="Martinez A.T."/>
            <person name="Otillar R."/>
            <person name="Spatafora J.W."/>
            <person name="Yadav J.S."/>
            <person name="Aerts A."/>
            <person name="Benoit I."/>
            <person name="Boyd A."/>
            <person name="Carlson A."/>
            <person name="Copeland A."/>
            <person name="Coutinho P.M."/>
            <person name="de Vries R.P."/>
            <person name="Ferreira P."/>
            <person name="Findley K."/>
            <person name="Foster B."/>
            <person name="Gaskell J."/>
            <person name="Glotzer D."/>
            <person name="Gorecki P."/>
            <person name="Heitman J."/>
            <person name="Hesse C."/>
            <person name="Hori C."/>
            <person name="Igarashi K."/>
            <person name="Jurgens J.A."/>
            <person name="Kallen N."/>
            <person name="Kersten P."/>
            <person name="Kohler A."/>
            <person name="Kuees U."/>
            <person name="Kumar T.K.A."/>
            <person name="Kuo A."/>
            <person name="LaButti K."/>
            <person name="Larrondo L.F."/>
            <person name="Lindquist E."/>
            <person name="Ling A."/>
            <person name="Lombard V."/>
            <person name="Lucas S."/>
            <person name="Lundell T."/>
            <person name="Martin R."/>
            <person name="McLaughlin D.J."/>
            <person name="Morgenstern I."/>
            <person name="Morin E."/>
            <person name="Murat C."/>
            <person name="Nagy L.G."/>
            <person name="Nolan M."/>
            <person name="Ohm R.A."/>
            <person name="Patyshakuliyeva A."/>
            <person name="Rokas A."/>
            <person name="Ruiz-Duenas F.J."/>
            <person name="Sabat G."/>
            <person name="Salamov A."/>
            <person name="Samejima M."/>
            <person name="Schmutz J."/>
            <person name="Slot J.C."/>
            <person name="St John F."/>
            <person name="Stenlid J."/>
            <person name="Sun H."/>
            <person name="Sun S."/>
            <person name="Syed K."/>
            <person name="Tsang A."/>
            <person name="Wiebenga A."/>
            <person name="Young D."/>
            <person name="Pisabarro A."/>
            <person name="Eastwood D.C."/>
            <person name="Martin F."/>
            <person name="Cullen D."/>
            <person name="Grigoriev I.V."/>
            <person name="Hibbett D.S."/>
        </authorList>
    </citation>
    <scope>NUCLEOTIDE SEQUENCE [LARGE SCALE GENOMIC DNA]</scope>
    <source>
        <strain evidence="8">RWD-64-598 SS2</strain>
    </source>
</reference>
<dbReference type="GO" id="GO:0010333">
    <property type="term" value="F:terpene synthase activity"/>
    <property type="evidence" value="ECO:0007669"/>
    <property type="project" value="InterPro"/>
</dbReference>
<evidence type="ECO:0000256" key="5">
    <source>
        <dbReference type="ARBA" id="ARBA00023239"/>
    </source>
</evidence>
<gene>
    <name evidence="7" type="ORF">CONPUDRAFT_102165</name>
</gene>
<comment type="cofactor">
    <cofactor evidence="1 6">
        <name>Mg(2+)</name>
        <dbReference type="ChEBI" id="CHEBI:18420"/>
    </cofactor>
</comment>
<dbReference type="GO" id="GO:0046872">
    <property type="term" value="F:metal ion binding"/>
    <property type="evidence" value="ECO:0007669"/>
    <property type="project" value="UniProtKB-KW"/>
</dbReference>
<protein>
    <recommendedName>
        <fullName evidence="6">Terpene synthase</fullName>
        <ecNumber evidence="6">4.2.3.-</ecNumber>
    </recommendedName>
</protein>
<accession>A0A5M3MW72</accession>
<keyword evidence="3 6" id="KW-0479">Metal-binding</keyword>
<keyword evidence="4 6" id="KW-0460">Magnesium</keyword>
<evidence type="ECO:0000256" key="6">
    <source>
        <dbReference type="RuleBase" id="RU366034"/>
    </source>
</evidence>
<dbReference type="RefSeq" id="XP_007767169.1">
    <property type="nucleotide sequence ID" value="XM_007768979.1"/>
</dbReference>
<dbReference type="OrthoDB" id="2861623at2759"/>
<dbReference type="Pfam" id="PF19086">
    <property type="entry name" value="Terpene_syn_C_2"/>
    <property type="match status" value="1"/>
</dbReference>
<keyword evidence="8" id="KW-1185">Reference proteome</keyword>
<name>A0A5M3MW72_CONPW</name>
<keyword evidence="5 6" id="KW-0456">Lyase</keyword>